<proteinExistence type="predicted"/>
<keyword evidence="3" id="KW-1185">Reference proteome</keyword>
<gene>
    <name evidence="2" type="ORF">GBAR_LOCUS30134</name>
</gene>
<dbReference type="AlphaFoldDB" id="A0AA35TY53"/>
<name>A0AA35TY53_GEOBA</name>
<feature type="compositionally biased region" description="Low complexity" evidence="1">
    <location>
        <begin position="50"/>
        <end position="61"/>
    </location>
</feature>
<feature type="region of interest" description="Disordered" evidence="1">
    <location>
        <begin position="49"/>
        <end position="291"/>
    </location>
</feature>
<feature type="compositionally biased region" description="Polar residues" evidence="1">
    <location>
        <begin position="77"/>
        <end position="87"/>
    </location>
</feature>
<sequence>MGVVFSMLWRLDATTACVALFVVALGSLWLYVAFANPSSREYERLEELLSESAVAPSSPAGGERREGKKGRGKGKTGNESSPRASQSPRKKKPSPETVTPSGSGTESGREEGEGRGGGERKTPPTQQSKKQVPKTAAVTGETVTDKSLAPGDEEGGEFKLVTSKSPRGKKEPAPVVTTSSVETGRDTSAAPVSKKKKKDRSKAAVSKNVSSTAKTTEEERGEIPAVTAITKPEDETPVVSKATEIEGGDPVASAETTSESDTPKAPAALVAGRMPLELEEDEAEREAEGGA</sequence>
<organism evidence="2 3">
    <name type="scientific">Geodia barretti</name>
    <name type="common">Barrett's horny sponge</name>
    <dbReference type="NCBI Taxonomy" id="519541"/>
    <lineage>
        <taxon>Eukaryota</taxon>
        <taxon>Metazoa</taxon>
        <taxon>Porifera</taxon>
        <taxon>Demospongiae</taxon>
        <taxon>Heteroscleromorpha</taxon>
        <taxon>Tetractinellida</taxon>
        <taxon>Astrophorina</taxon>
        <taxon>Geodiidae</taxon>
        <taxon>Geodia</taxon>
    </lineage>
</organism>
<evidence type="ECO:0000313" key="3">
    <source>
        <dbReference type="Proteomes" id="UP001174909"/>
    </source>
</evidence>
<protein>
    <submittedName>
        <fullName evidence="2">Uncharacterized protein</fullName>
    </submittedName>
</protein>
<evidence type="ECO:0000313" key="2">
    <source>
        <dbReference type="EMBL" id="CAI8055192.1"/>
    </source>
</evidence>
<accession>A0AA35TY53</accession>
<comment type="caution">
    <text evidence="2">The sequence shown here is derived from an EMBL/GenBank/DDBJ whole genome shotgun (WGS) entry which is preliminary data.</text>
</comment>
<dbReference type="Proteomes" id="UP001174909">
    <property type="component" value="Unassembled WGS sequence"/>
</dbReference>
<dbReference type="EMBL" id="CASHTH010004259">
    <property type="protein sequence ID" value="CAI8055192.1"/>
    <property type="molecule type" value="Genomic_DNA"/>
</dbReference>
<evidence type="ECO:0000256" key="1">
    <source>
        <dbReference type="SAM" id="MobiDB-lite"/>
    </source>
</evidence>
<feature type="compositionally biased region" description="Basic and acidic residues" evidence="1">
    <location>
        <begin position="107"/>
        <end position="122"/>
    </location>
</feature>
<reference evidence="2" key="1">
    <citation type="submission" date="2023-03" db="EMBL/GenBank/DDBJ databases">
        <authorList>
            <person name="Steffen K."/>
            <person name="Cardenas P."/>
        </authorList>
    </citation>
    <scope>NUCLEOTIDE SEQUENCE</scope>
</reference>